<sequence>MKTLTQTALLCLLLTLIFSCKKETATPAGPLDESYYKEKLTEMVHLSPSNTAKSLTRSSCGDNELKFDTYKQAYEFFNKLLASKDSMSLQVYGVDSLLPTSTSNLSVSTLATNGTQYMSFTGQANNTVTVYNSFGSGTINVIYLASVSVAYPFTESNGIRTYNGKQPLSSTVSNLGVVYQGLGAIESRNSIINAQAGGGNVSGTMQGIFHVGDSELSFYISWSSQYYWDLPQLPTGTAIFHSTLTASAS</sequence>
<keyword evidence="1" id="KW-0732">Signal</keyword>
<dbReference type="Proteomes" id="UP000190166">
    <property type="component" value="Unassembled WGS sequence"/>
</dbReference>
<dbReference type="PROSITE" id="PS51257">
    <property type="entry name" value="PROKAR_LIPOPROTEIN"/>
    <property type="match status" value="1"/>
</dbReference>
<keyword evidence="3" id="KW-1185">Reference proteome</keyword>
<feature type="chain" id="PRO_5013137877" description="Lipoprotein" evidence="1">
    <location>
        <begin position="22"/>
        <end position="249"/>
    </location>
</feature>
<evidence type="ECO:0000313" key="2">
    <source>
        <dbReference type="EMBL" id="SKD09430.1"/>
    </source>
</evidence>
<protein>
    <recommendedName>
        <fullName evidence="4">Lipoprotein</fullName>
    </recommendedName>
</protein>
<evidence type="ECO:0000313" key="3">
    <source>
        <dbReference type="Proteomes" id="UP000190166"/>
    </source>
</evidence>
<organism evidence="2 3">
    <name type="scientific">Chitinophaga ginsengisegetis</name>
    <dbReference type="NCBI Taxonomy" id="393003"/>
    <lineage>
        <taxon>Bacteria</taxon>
        <taxon>Pseudomonadati</taxon>
        <taxon>Bacteroidota</taxon>
        <taxon>Chitinophagia</taxon>
        <taxon>Chitinophagales</taxon>
        <taxon>Chitinophagaceae</taxon>
        <taxon>Chitinophaga</taxon>
    </lineage>
</organism>
<reference evidence="2 3" key="1">
    <citation type="submission" date="2017-02" db="EMBL/GenBank/DDBJ databases">
        <authorList>
            <person name="Peterson S.W."/>
        </authorList>
    </citation>
    <scope>NUCLEOTIDE SEQUENCE [LARGE SCALE GENOMIC DNA]</scope>
    <source>
        <strain evidence="2 3">DSM 18108</strain>
    </source>
</reference>
<dbReference type="AlphaFoldDB" id="A0A1T5P9K1"/>
<dbReference type="RefSeq" id="WP_079472594.1">
    <property type="nucleotide sequence ID" value="NZ_FUZZ01000005.1"/>
</dbReference>
<proteinExistence type="predicted"/>
<evidence type="ECO:0008006" key="4">
    <source>
        <dbReference type="Google" id="ProtNLM"/>
    </source>
</evidence>
<feature type="signal peptide" evidence="1">
    <location>
        <begin position="1"/>
        <end position="21"/>
    </location>
</feature>
<dbReference type="EMBL" id="FUZZ01000005">
    <property type="protein sequence ID" value="SKD09430.1"/>
    <property type="molecule type" value="Genomic_DNA"/>
</dbReference>
<name>A0A1T5P9K1_9BACT</name>
<gene>
    <name evidence="2" type="ORF">SAMN05660461_5318</name>
</gene>
<accession>A0A1T5P9K1</accession>
<evidence type="ECO:0000256" key="1">
    <source>
        <dbReference type="SAM" id="SignalP"/>
    </source>
</evidence>